<evidence type="ECO:0000313" key="1">
    <source>
        <dbReference type="EMBL" id="VFK17310.1"/>
    </source>
</evidence>
<dbReference type="AlphaFoldDB" id="A0A450WJU5"/>
<name>A0A450WJU5_9GAMM</name>
<sequence length="270" mass="31172">MVVLQAQIQKIAGEGVVVPDELAARIRNFMSTELDSEASLDLVEESLACAAGDADTAGQCLCSKFTRHRLATRYWFPEDHTSQFREREHRLDAEFEFVTLSEEDALGHVDLWLHTTFSIRHQDKDVADESTAKALDFSINQLKRVNKILKKEKIPAYVQNQLNMSANEFLEPIEQFLVLQRFFRAAFNNRFGDRFPLNRLIELQRETRQFVKYQPTIRWEPVNSSQLQFLQALKNAGEDAVSLSTNYYKDLFYRSENNLPQCGPAFVQAE</sequence>
<reference evidence="1" key="1">
    <citation type="submission" date="2019-02" db="EMBL/GenBank/DDBJ databases">
        <authorList>
            <person name="Gruber-Vodicka R. H."/>
            <person name="Seah K. B. B."/>
        </authorList>
    </citation>
    <scope>NUCLEOTIDE SEQUENCE</scope>
    <source>
        <strain evidence="1">BECK_S313</strain>
    </source>
</reference>
<gene>
    <name evidence="1" type="ORF">BECKLPF1236B_GA0070989_11146</name>
</gene>
<organism evidence="1">
    <name type="scientific">Candidatus Kentrum sp. LPFa</name>
    <dbReference type="NCBI Taxonomy" id="2126335"/>
    <lineage>
        <taxon>Bacteria</taxon>
        <taxon>Pseudomonadati</taxon>
        <taxon>Pseudomonadota</taxon>
        <taxon>Gammaproteobacteria</taxon>
        <taxon>Candidatus Kentrum</taxon>
    </lineage>
</organism>
<accession>A0A450WJU5</accession>
<dbReference type="EMBL" id="CAADFK010000114">
    <property type="protein sequence ID" value="VFK17310.1"/>
    <property type="molecule type" value="Genomic_DNA"/>
</dbReference>
<proteinExistence type="predicted"/>
<protein>
    <submittedName>
        <fullName evidence="1">Uncharacterized protein</fullName>
    </submittedName>
</protein>